<evidence type="ECO:0000256" key="8">
    <source>
        <dbReference type="ARBA" id="ARBA00023010"/>
    </source>
</evidence>
<dbReference type="Proteomes" id="UP000228528">
    <property type="component" value="Unassembled WGS sequence"/>
</dbReference>
<comment type="subcellular location">
    <subcellularLocation>
        <location evidence="1 10">Cell membrane</location>
        <topology evidence="1 10">Multi-pass membrane protein</topology>
    </subcellularLocation>
</comment>
<dbReference type="PROSITE" id="PS50156">
    <property type="entry name" value="SSD"/>
    <property type="match status" value="1"/>
</dbReference>
<comment type="similarity">
    <text evidence="10">Belongs to the SecD/SecF family. SecF subfamily.</text>
</comment>
<feature type="transmembrane region" description="Helical" evidence="10">
    <location>
        <begin position="197"/>
        <end position="216"/>
    </location>
</feature>
<keyword evidence="2 10" id="KW-0813">Transport</keyword>
<keyword evidence="8 10" id="KW-0811">Translocation</keyword>
<dbReference type="AlphaFoldDB" id="A0A2M6P237"/>
<dbReference type="GO" id="GO:0005886">
    <property type="term" value="C:plasma membrane"/>
    <property type="evidence" value="ECO:0007669"/>
    <property type="project" value="UniProtKB-SubCell"/>
</dbReference>
<keyword evidence="4" id="KW-0997">Cell inner membrane</keyword>
<organism evidence="12 13">
    <name type="scientific">Candidatus Magasanikbacteria bacterium CG10_big_fil_rev_8_21_14_0_10_38_6</name>
    <dbReference type="NCBI Taxonomy" id="1974647"/>
    <lineage>
        <taxon>Bacteria</taxon>
        <taxon>Candidatus Magasanikiibacteriota</taxon>
    </lineage>
</organism>
<dbReference type="SUPFAM" id="SSF82866">
    <property type="entry name" value="Multidrug efflux transporter AcrB transmembrane domain"/>
    <property type="match status" value="1"/>
</dbReference>
<dbReference type="InterPro" id="IPR005665">
    <property type="entry name" value="SecF_bac"/>
</dbReference>
<feature type="transmembrane region" description="Helical" evidence="10">
    <location>
        <begin position="247"/>
        <end position="264"/>
    </location>
</feature>
<accession>A0A2M6P237</accession>
<dbReference type="InterPro" id="IPR055344">
    <property type="entry name" value="SecD_SecF_C_bact"/>
</dbReference>
<evidence type="ECO:0000313" key="12">
    <source>
        <dbReference type="EMBL" id="PIR77748.1"/>
    </source>
</evidence>
<dbReference type="EMBL" id="PFBW01000033">
    <property type="protein sequence ID" value="PIR77748.1"/>
    <property type="molecule type" value="Genomic_DNA"/>
</dbReference>
<dbReference type="Pfam" id="PF02355">
    <property type="entry name" value="SecD_SecF_C"/>
    <property type="match status" value="1"/>
</dbReference>
<gene>
    <name evidence="10 12" type="primary">secF</name>
    <name evidence="12" type="ORF">COU30_00775</name>
</gene>
<protein>
    <recommendedName>
        <fullName evidence="10">Protein-export membrane protein SecF</fullName>
    </recommendedName>
</protein>
<evidence type="ECO:0000256" key="6">
    <source>
        <dbReference type="ARBA" id="ARBA00022927"/>
    </source>
</evidence>
<proteinExistence type="inferred from homology"/>
<evidence type="ECO:0000256" key="7">
    <source>
        <dbReference type="ARBA" id="ARBA00022989"/>
    </source>
</evidence>
<evidence type="ECO:0000259" key="11">
    <source>
        <dbReference type="PROSITE" id="PS50156"/>
    </source>
</evidence>
<evidence type="ECO:0000256" key="9">
    <source>
        <dbReference type="ARBA" id="ARBA00023136"/>
    </source>
</evidence>
<dbReference type="GO" id="GO:0043952">
    <property type="term" value="P:protein transport by the Sec complex"/>
    <property type="evidence" value="ECO:0007669"/>
    <property type="project" value="UniProtKB-UniRule"/>
</dbReference>
<evidence type="ECO:0000256" key="5">
    <source>
        <dbReference type="ARBA" id="ARBA00022692"/>
    </source>
</evidence>
<sequence>MINLIKHKNIPFIISSTLFLLSVILLGVFGLKPGIDFTGGSLMEVSFSGERPSLEQMQQTTAPLEEELGSVLVQPIDEDSYLVKTPFISEEQHQIVLQTIRTAYQTEENIVREERVETIGPTVSSQLKERAFLAAIAVIVAIILYVAYAFRKASKQQVSSWKYGVTAIIALIHDVTITMAVFALLGKYAGVEVDIPFVVALLTILGYSVNDTIVVFDRIRENLIKKTGHKFEDMVNMGVNESFTRSVNTSVTTLIVLVAVYLFGGDSVHYFSLALIIGIIVGTYSSIFLASPLLVVWQQLAHKK</sequence>
<reference evidence="13" key="1">
    <citation type="submission" date="2017-09" db="EMBL/GenBank/DDBJ databases">
        <title>Depth-based differentiation of microbial function through sediment-hosted aquifers and enrichment of novel symbionts in the deep terrestrial subsurface.</title>
        <authorList>
            <person name="Probst A.J."/>
            <person name="Ladd B."/>
            <person name="Jarett J.K."/>
            <person name="Geller-Mcgrath D.E."/>
            <person name="Sieber C.M.K."/>
            <person name="Emerson J.B."/>
            <person name="Anantharaman K."/>
            <person name="Thomas B.C."/>
            <person name="Malmstrom R."/>
            <person name="Stieglmeier M."/>
            <person name="Klingl A."/>
            <person name="Woyke T."/>
            <person name="Ryan C.M."/>
            <person name="Banfield J.F."/>
        </authorList>
    </citation>
    <scope>NUCLEOTIDE SEQUENCE [LARGE SCALE GENOMIC DNA]</scope>
</reference>
<dbReference type="NCBIfam" id="TIGR00916">
    <property type="entry name" value="2A0604s01"/>
    <property type="match status" value="1"/>
</dbReference>
<dbReference type="InterPro" id="IPR022813">
    <property type="entry name" value="SecD/SecF_arch_bac"/>
</dbReference>
<keyword evidence="5 10" id="KW-0812">Transmembrane</keyword>
<feature type="transmembrane region" description="Helical" evidence="10">
    <location>
        <begin position="270"/>
        <end position="297"/>
    </location>
</feature>
<feature type="domain" description="SSD" evidence="11">
    <location>
        <begin position="131"/>
        <end position="296"/>
    </location>
</feature>
<feature type="transmembrane region" description="Helical" evidence="10">
    <location>
        <begin position="131"/>
        <end position="151"/>
    </location>
</feature>
<comment type="caution">
    <text evidence="12">The sequence shown here is derived from an EMBL/GenBank/DDBJ whole genome shotgun (WGS) entry which is preliminary data.</text>
</comment>
<dbReference type="InterPro" id="IPR022646">
    <property type="entry name" value="SecD/SecF_CS"/>
</dbReference>
<dbReference type="InterPro" id="IPR048634">
    <property type="entry name" value="SecD_SecF_C"/>
</dbReference>
<dbReference type="Gene3D" id="1.20.1640.10">
    <property type="entry name" value="Multidrug efflux transporter AcrB transmembrane domain"/>
    <property type="match status" value="1"/>
</dbReference>
<dbReference type="InterPro" id="IPR000731">
    <property type="entry name" value="SSD"/>
</dbReference>
<comment type="subunit">
    <text evidence="10">Forms a complex with SecD. Part of the essential Sec protein translocation apparatus which comprises SecA, SecYEG and auxiliary proteins SecDF. Other proteins may also be involved.</text>
</comment>
<evidence type="ECO:0000256" key="4">
    <source>
        <dbReference type="ARBA" id="ARBA00022519"/>
    </source>
</evidence>
<keyword evidence="3 10" id="KW-1003">Cell membrane</keyword>
<dbReference type="PRINTS" id="PR01755">
    <property type="entry name" value="SECFTRNLCASE"/>
</dbReference>
<dbReference type="Pfam" id="PF07549">
    <property type="entry name" value="Sec_GG"/>
    <property type="match status" value="1"/>
</dbReference>
<feature type="transmembrane region" description="Helical" evidence="10">
    <location>
        <begin position="163"/>
        <end position="185"/>
    </location>
</feature>
<dbReference type="GO" id="GO:0015450">
    <property type="term" value="F:protein-transporting ATPase activity"/>
    <property type="evidence" value="ECO:0007669"/>
    <property type="project" value="InterPro"/>
</dbReference>
<dbReference type="PANTHER" id="PTHR30081:SF8">
    <property type="entry name" value="PROTEIN TRANSLOCASE SUBUNIT SECF"/>
    <property type="match status" value="1"/>
</dbReference>
<dbReference type="GO" id="GO:0006605">
    <property type="term" value="P:protein targeting"/>
    <property type="evidence" value="ECO:0007669"/>
    <property type="project" value="UniProtKB-UniRule"/>
</dbReference>
<evidence type="ECO:0000256" key="2">
    <source>
        <dbReference type="ARBA" id="ARBA00022448"/>
    </source>
</evidence>
<comment type="function">
    <text evidence="10">Part of the Sec protein translocase complex. Interacts with the SecYEG preprotein conducting channel. SecDF uses the proton motive force (PMF) to complete protein translocation after the ATP-dependent function of SecA.</text>
</comment>
<dbReference type="GO" id="GO:0065002">
    <property type="term" value="P:intracellular protein transmembrane transport"/>
    <property type="evidence" value="ECO:0007669"/>
    <property type="project" value="UniProtKB-UniRule"/>
</dbReference>
<dbReference type="InterPro" id="IPR022645">
    <property type="entry name" value="SecD/SecF_bac"/>
</dbReference>
<keyword evidence="6 10" id="KW-0653">Protein transport</keyword>
<evidence type="ECO:0000256" key="1">
    <source>
        <dbReference type="ARBA" id="ARBA00004651"/>
    </source>
</evidence>
<evidence type="ECO:0000256" key="10">
    <source>
        <dbReference type="HAMAP-Rule" id="MF_01464"/>
    </source>
</evidence>
<name>A0A2M6P237_9BACT</name>
<dbReference type="HAMAP" id="MF_01464_B">
    <property type="entry name" value="SecF_B"/>
    <property type="match status" value="1"/>
</dbReference>
<dbReference type="NCBIfam" id="TIGR00966">
    <property type="entry name" value="transloc_SecF"/>
    <property type="match status" value="1"/>
</dbReference>
<keyword evidence="7 10" id="KW-1133">Transmembrane helix</keyword>
<evidence type="ECO:0000256" key="3">
    <source>
        <dbReference type="ARBA" id="ARBA00022475"/>
    </source>
</evidence>
<feature type="transmembrane region" description="Helical" evidence="10">
    <location>
        <begin position="12"/>
        <end position="31"/>
    </location>
</feature>
<evidence type="ECO:0000313" key="13">
    <source>
        <dbReference type="Proteomes" id="UP000228528"/>
    </source>
</evidence>
<dbReference type="PANTHER" id="PTHR30081">
    <property type="entry name" value="PROTEIN-EXPORT MEMBRANE PROTEIN SEC"/>
    <property type="match status" value="1"/>
</dbReference>
<keyword evidence="9 10" id="KW-0472">Membrane</keyword>